<protein>
    <recommendedName>
        <fullName evidence="1">PDZ domain-containing protein</fullName>
    </recommendedName>
</protein>
<dbReference type="Proteomes" id="UP000031036">
    <property type="component" value="Unassembled WGS sequence"/>
</dbReference>
<dbReference type="OMA" id="HLHVNID"/>
<dbReference type="EMBL" id="JPKZ01000438">
    <property type="protein sequence ID" value="KHN87335.1"/>
    <property type="molecule type" value="Genomic_DNA"/>
</dbReference>
<dbReference type="SUPFAM" id="SSF50156">
    <property type="entry name" value="PDZ domain-like"/>
    <property type="match status" value="2"/>
</dbReference>
<dbReference type="PROSITE" id="PS50106">
    <property type="entry name" value="PDZ"/>
    <property type="match status" value="1"/>
</dbReference>
<reference evidence="2 3" key="1">
    <citation type="submission" date="2014-11" db="EMBL/GenBank/DDBJ databases">
        <title>Genetic blueprint of the zoonotic pathogen Toxocara canis.</title>
        <authorList>
            <person name="Zhu X.-Q."/>
            <person name="Korhonen P.K."/>
            <person name="Cai H."/>
            <person name="Young N.D."/>
            <person name="Nejsum P."/>
            <person name="von Samson-Himmelstjerna G."/>
            <person name="Boag P.R."/>
            <person name="Tan P."/>
            <person name="Li Q."/>
            <person name="Min J."/>
            <person name="Yang Y."/>
            <person name="Wang X."/>
            <person name="Fang X."/>
            <person name="Hall R.S."/>
            <person name="Hofmann A."/>
            <person name="Sternberg P.W."/>
            <person name="Jex A.R."/>
            <person name="Gasser R.B."/>
        </authorList>
    </citation>
    <scope>NUCLEOTIDE SEQUENCE [LARGE SCALE GENOMIC DNA]</scope>
    <source>
        <strain evidence="2">PN_DK_2014</strain>
    </source>
</reference>
<sequence>MVAAITVKANIDIGELPGIHYTNDLIVTFVQRSGAMDGKLKVGDKILTVNDQPVDDRFSLERILRRYHIHRFTVARDTARGEQIIQEQQIPADKNIARRDGFIYLLLNIEQRKTASHLGLMVKNGEPGSVYVSRISYGSLCAEKLQVGDRILELDGVVISDKEAAKKAFIKGLTSPAASVSVIVERPDSAAARGIVADALVPSSPHSERRKK</sequence>
<dbReference type="InterPro" id="IPR036034">
    <property type="entry name" value="PDZ_sf"/>
</dbReference>
<dbReference type="InterPro" id="IPR040264">
    <property type="entry name" value="T15H9.4-like"/>
</dbReference>
<accession>A0A0B2W2D2</accession>
<evidence type="ECO:0000313" key="2">
    <source>
        <dbReference type="EMBL" id="KHN87335.1"/>
    </source>
</evidence>
<dbReference type="OrthoDB" id="5842392at2759"/>
<dbReference type="STRING" id="6265.A0A0B2W2D2"/>
<keyword evidence="3" id="KW-1185">Reference proteome</keyword>
<feature type="domain" description="PDZ" evidence="1">
    <location>
        <begin position="106"/>
        <end position="188"/>
    </location>
</feature>
<dbReference type="PANTHER" id="PTHR31327">
    <property type="entry name" value="SPERM MEIOSIS PDZ DOMAIN CONTAINING PROTEINS-RELATED"/>
    <property type="match status" value="1"/>
</dbReference>
<dbReference type="Pfam" id="PF00595">
    <property type="entry name" value="PDZ"/>
    <property type="match status" value="1"/>
</dbReference>
<name>A0A0B2W2D2_TOXCA</name>
<dbReference type="AlphaFoldDB" id="A0A0B2W2D2"/>
<evidence type="ECO:0000313" key="3">
    <source>
        <dbReference type="Proteomes" id="UP000031036"/>
    </source>
</evidence>
<dbReference type="PANTHER" id="PTHR31327:SF7">
    <property type="entry name" value="PDZ DOMAIN-CONTAINING PROTEIN"/>
    <property type="match status" value="1"/>
</dbReference>
<proteinExistence type="predicted"/>
<comment type="caution">
    <text evidence="2">The sequence shown here is derived from an EMBL/GenBank/DDBJ whole genome shotgun (WGS) entry which is preliminary data.</text>
</comment>
<dbReference type="InterPro" id="IPR001478">
    <property type="entry name" value="PDZ"/>
</dbReference>
<gene>
    <name evidence="2" type="ORF">Tcan_15036</name>
</gene>
<dbReference type="SMART" id="SM00228">
    <property type="entry name" value="PDZ"/>
    <property type="match status" value="2"/>
</dbReference>
<evidence type="ECO:0000259" key="1">
    <source>
        <dbReference type="PROSITE" id="PS50106"/>
    </source>
</evidence>
<dbReference type="Gene3D" id="2.30.42.10">
    <property type="match status" value="2"/>
</dbReference>
<organism evidence="2 3">
    <name type="scientific">Toxocara canis</name>
    <name type="common">Canine roundworm</name>
    <dbReference type="NCBI Taxonomy" id="6265"/>
    <lineage>
        <taxon>Eukaryota</taxon>
        <taxon>Metazoa</taxon>
        <taxon>Ecdysozoa</taxon>
        <taxon>Nematoda</taxon>
        <taxon>Chromadorea</taxon>
        <taxon>Rhabditida</taxon>
        <taxon>Spirurina</taxon>
        <taxon>Ascaridomorpha</taxon>
        <taxon>Ascaridoidea</taxon>
        <taxon>Toxocaridae</taxon>
        <taxon>Toxocara</taxon>
    </lineage>
</organism>